<dbReference type="PANTHER" id="PTHR40765:SF2">
    <property type="entry name" value="ESX-2 SECRETION SYSTEM ATPASE ECCB2"/>
    <property type="match status" value="1"/>
</dbReference>
<dbReference type="EMBL" id="OY726397">
    <property type="protein sequence ID" value="CAJ1508115.1"/>
    <property type="molecule type" value="Genomic_DNA"/>
</dbReference>
<evidence type="ECO:0000256" key="1">
    <source>
        <dbReference type="ARBA" id="ARBA00004162"/>
    </source>
</evidence>
<dbReference type="Gene3D" id="2.40.50.910">
    <property type="entry name" value="Type VII secretion system EccB, repeat 3 domain"/>
    <property type="match status" value="1"/>
</dbReference>
<accession>A0ABN9NKV0</accession>
<keyword evidence="12" id="KW-1185">Reference proteome</keyword>
<dbReference type="InterPro" id="IPR042485">
    <property type="entry name" value="T7SS_EccB_R3"/>
</dbReference>
<sequence length="454" mass="46108">MIGPPGSPLQAGARRYLARRRERALVHADPRGGPDSARTPPFWMLVGAAVAALLSAGALVLSLLRPPAHLGDAPIVLDRDTGALYVRIDAVLHPALNLTSARLAAGRAEHPRAVAPAAIDAAGRGPLVGIPGAPERIGAPLTEAESSWTVCDGVQTTVLAGVVPQDGTAVLTGAAAILVRGPSGTTHLLYDGKRAALDDQDPAVVRALRLEGVTPIPVSAALLGAVPEVAPLTVPRVPDLGNPGPEGLPGTMVGDVIRIERADDTEHFVVLTGGLQRIGAVAADLIRFGGVGRDMADVAPAAVRAVPTLGALAVSTYPDRVDLPRRDHAAVVCATWLPGQPVTLRAGTAAGPGGVRLAQADGTGPAVDEVVLPPGRSLYVRPERGPRSAVVVTETGVRFAVEDADTAGLLGLPAAALPAPWQLVTALPAGPTLSRAAALVAHDVVTAATPTGQR</sequence>
<keyword evidence="5" id="KW-0547">Nucleotide-binding</keyword>
<dbReference type="Proteomes" id="UP001190465">
    <property type="component" value="Chromosome"/>
</dbReference>
<gene>
    <name evidence="11" type="primary">eccB</name>
    <name evidence="11" type="ORF">MU0053_003738</name>
</gene>
<keyword evidence="7" id="KW-0067">ATP-binding</keyword>
<keyword evidence="6" id="KW-0378">Hydrolase</keyword>
<evidence type="ECO:0000256" key="9">
    <source>
        <dbReference type="ARBA" id="ARBA00023136"/>
    </source>
</evidence>
<proteinExistence type="inferred from homology"/>
<dbReference type="InterPro" id="IPR044857">
    <property type="entry name" value="T7SS_EccB_R1"/>
</dbReference>
<reference evidence="11 12" key="1">
    <citation type="submission" date="2023-08" db="EMBL/GenBank/DDBJ databases">
        <authorList>
            <person name="Folkvardsen B D."/>
            <person name="Norman A."/>
        </authorList>
    </citation>
    <scope>NUCLEOTIDE SEQUENCE [LARGE SCALE GENOMIC DNA]</scope>
    <source>
        <strain evidence="11 12">Mu0053</strain>
    </source>
</reference>
<evidence type="ECO:0000256" key="7">
    <source>
        <dbReference type="ARBA" id="ARBA00022840"/>
    </source>
</evidence>
<dbReference type="Pfam" id="PF05108">
    <property type="entry name" value="T7SS_ESX1_EccB"/>
    <property type="match status" value="1"/>
</dbReference>
<dbReference type="RefSeq" id="WP_308479098.1">
    <property type="nucleotide sequence ID" value="NZ_OY726397.1"/>
</dbReference>
<dbReference type="PANTHER" id="PTHR40765">
    <property type="entry name" value="ESX-2 SECRETION SYSTEM ATPASE ECCB2"/>
    <property type="match status" value="1"/>
</dbReference>
<comment type="similarity">
    <text evidence="2">Belongs to the EccB family.</text>
</comment>
<keyword evidence="9 10" id="KW-0472">Membrane</keyword>
<evidence type="ECO:0000313" key="12">
    <source>
        <dbReference type="Proteomes" id="UP001190465"/>
    </source>
</evidence>
<feature type="transmembrane region" description="Helical" evidence="10">
    <location>
        <begin position="42"/>
        <end position="64"/>
    </location>
</feature>
<comment type="subcellular location">
    <subcellularLocation>
        <location evidence="1">Cell membrane</location>
        <topology evidence="1">Single-pass membrane protein</topology>
    </subcellularLocation>
</comment>
<dbReference type="NCBIfam" id="TIGR03919">
    <property type="entry name" value="T7SS_EccB"/>
    <property type="match status" value="1"/>
</dbReference>
<protein>
    <submittedName>
        <fullName evidence="11">Type VII secretion protein EccB</fullName>
    </submittedName>
</protein>
<evidence type="ECO:0000256" key="4">
    <source>
        <dbReference type="ARBA" id="ARBA00022692"/>
    </source>
</evidence>
<evidence type="ECO:0000256" key="8">
    <source>
        <dbReference type="ARBA" id="ARBA00022989"/>
    </source>
</evidence>
<evidence type="ECO:0000256" key="3">
    <source>
        <dbReference type="ARBA" id="ARBA00022475"/>
    </source>
</evidence>
<dbReference type="Gene3D" id="3.30.2390.20">
    <property type="entry name" value="Type VII secretion system EccB, repeat 1 domain"/>
    <property type="match status" value="1"/>
</dbReference>
<keyword evidence="3" id="KW-1003">Cell membrane</keyword>
<keyword evidence="8 10" id="KW-1133">Transmembrane helix</keyword>
<evidence type="ECO:0000313" key="11">
    <source>
        <dbReference type="EMBL" id="CAJ1508115.1"/>
    </source>
</evidence>
<name>A0ABN9NKV0_9MYCO</name>
<evidence type="ECO:0000256" key="2">
    <source>
        <dbReference type="ARBA" id="ARBA00008149"/>
    </source>
</evidence>
<organism evidence="11 12">
    <name type="scientific">[Mycobacterium] burgundiense</name>
    <dbReference type="NCBI Taxonomy" id="3064286"/>
    <lineage>
        <taxon>Bacteria</taxon>
        <taxon>Bacillati</taxon>
        <taxon>Actinomycetota</taxon>
        <taxon>Actinomycetes</taxon>
        <taxon>Mycobacteriales</taxon>
        <taxon>Mycobacteriaceae</taxon>
        <taxon>Mycolicibacterium</taxon>
    </lineage>
</organism>
<evidence type="ECO:0000256" key="6">
    <source>
        <dbReference type="ARBA" id="ARBA00022801"/>
    </source>
</evidence>
<dbReference type="InterPro" id="IPR007795">
    <property type="entry name" value="T7SS_EccB"/>
</dbReference>
<evidence type="ECO:0000256" key="10">
    <source>
        <dbReference type="SAM" id="Phobius"/>
    </source>
</evidence>
<keyword evidence="4 10" id="KW-0812">Transmembrane</keyword>
<evidence type="ECO:0000256" key="5">
    <source>
        <dbReference type="ARBA" id="ARBA00022741"/>
    </source>
</evidence>